<dbReference type="EMBL" id="JMCB01000009">
    <property type="protein sequence ID" value="KFE66747.1"/>
    <property type="molecule type" value="Genomic_DNA"/>
</dbReference>
<feature type="compositionally biased region" description="Basic and acidic residues" evidence="1">
    <location>
        <begin position="13"/>
        <end position="25"/>
    </location>
</feature>
<evidence type="ECO:0000313" key="2">
    <source>
        <dbReference type="EMBL" id="KFE66747.1"/>
    </source>
</evidence>
<reference evidence="2 3" key="1">
    <citation type="submission" date="2014-04" db="EMBL/GenBank/DDBJ databases">
        <title>Genome assembly of Hyalangium minutum DSM 14724.</title>
        <authorList>
            <person name="Sharma G."/>
            <person name="Subramanian S."/>
        </authorList>
    </citation>
    <scope>NUCLEOTIDE SEQUENCE [LARGE SCALE GENOMIC DNA]</scope>
    <source>
        <strain evidence="2 3">DSM 14724</strain>
    </source>
</reference>
<protein>
    <submittedName>
        <fullName evidence="2">Uncharacterized protein</fullName>
    </submittedName>
</protein>
<dbReference type="Proteomes" id="UP000028725">
    <property type="component" value="Unassembled WGS sequence"/>
</dbReference>
<keyword evidence="3" id="KW-1185">Reference proteome</keyword>
<sequence length="58" mass="6031">MGSRGAGGQLAEPPKEPGGHWRLAERAGGGEARQPERQCVRIAGRGVDSEAPQTRHGG</sequence>
<name>A0A085WGD4_9BACT</name>
<dbReference type="AlphaFoldDB" id="A0A085WGD4"/>
<organism evidence="2 3">
    <name type="scientific">Hyalangium minutum</name>
    <dbReference type="NCBI Taxonomy" id="394096"/>
    <lineage>
        <taxon>Bacteria</taxon>
        <taxon>Pseudomonadati</taxon>
        <taxon>Myxococcota</taxon>
        <taxon>Myxococcia</taxon>
        <taxon>Myxococcales</taxon>
        <taxon>Cystobacterineae</taxon>
        <taxon>Archangiaceae</taxon>
        <taxon>Hyalangium</taxon>
    </lineage>
</organism>
<dbReference type="STRING" id="394096.DB31_8961"/>
<evidence type="ECO:0000313" key="3">
    <source>
        <dbReference type="Proteomes" id="UP000028725"/>
    </source>
</evidence>
<feature type="region of interest" description="Disordered" evidence="1">
    <location>
        <begin position="1"/>
        <end position="58"/>
    </location>
</feature>
<proteinExistence type="predicted"/>
<gene>
    <name evidence="2" type="ORF">DB31_8961</name>
</gene>
<accession>A0A085WGD4</accession>
<comment type="caution">
    <text evidence="2">The sequence shown here is derived from an EMBL/GenBank/DDBJ whole genome shotgun (WGS) entry which is preliminary data.</text>
</comment>
<evidence type="ECO:0000256" key="1">
    <source>
        <dbReference type="SAM" id="MobiDB-lite"/>
    </source>
</evidence>